<accession>A0A1G9I223</accession>
<dbReference type="AlphaFoldDB" id="A0A1G9I223"/>
<dbReference type="GO" id="GO:0019877">
    <property type="term" value="P:diaminopimelate biosynthetic process"/>
    <property type="evidence" value="ECO:0007669"/>
    <property type="project" value="UniProtKB-ARBA"/>
</dbReference>
<dbReference type="NCBIfam" id="TIGR01891">
    <property type="entry name" value="amidohydrolases"/>
    <property type="match status" value="1"/>
</dbReference>
<feature type="binding site" evidence="2">
    <location>
        <position position="111"/>
    </location>
    <ligand>
        <name>Mn(2+)</name>
        <dbReference type="ChEBI" id="CHEBI:29035"/>
        <label>2</label>
    </ligand>
</feature>
<protein>
    <submittedName>
        <fullName evidence="4">Hippurate hydrolase</fullName>
    </submittedName>
</protein>
<keyword evidence="1 4" id="KW-0378">Hydrolase</keyword>
<dbReference type="OrthoDB" id="9777385at2"/>
<dbReference type="Proteomes" id="UP000199053">
    <property type="component" value="Unassembled WGS sequence"/>
</dbReference>
<dbReference type="InterPro" id="IPR017439">
    <property type="entry name" value="Amidohydrolase"/>
</dbReference>
<comment type="cofactor">
    <cofactor evidence="2">
        <name>Mn(2+)</name>
        <dbReference type="ChEBI" id="CHEBI:29035"/>
    </cofactor>
    <text evidence="2">The Mn(2+) ion enhances activity.</text>
</comment>
<dbReference type="STRING" id="246191.SAMN05660337_2410"/>
<dbReference type="GO" id="GO:0050118">
    <property type="term" value="F:N-acetyldiaminopimelate deacetylase activity"/>
    <property type="evidence" value="ECO:0007669"/>
    <property type="project" value="UniProtKB-ARBA"/>
</dbReference>
<dbReference type="FunFam" id="3.30.70.360:FF:000001">
    <property type="entry name" value="N-acetyldiaminopimelate deacetylase"/>
    <property type="match status" value="1"/>
</dbReference>
<evidence type="ECO:0000313" key="4">
    <source>
        <dbReference type="EMBL" id="SDL19115.1"/>
    </source>
</evidence>
<dbReference type="Pfam" id="PF01546">
    <property type="entry name" value="Peptidase_M20"/>
    <property type="match status" value="1"/>
</dbReference>
<evidence type="ECO:0000259" key="3">
    <source>
        <dbReference type="Pfam" id="PF07687"/>
    </source>
</evidence>
<keyword evidence="2" id="KW-0464">Manganese</keyword>
<dbReference type="PANTHER" id="PTHR11014">
    <property type="entry name" value="PEPTIDASE M20 FAMILY MEMBER"/>
    <property type="match status" value="1"/>
</dbReference>
<keyword evidence="2" id="KW-0479">Metal-binding</keyword>
<evidence type="ECO:0000256" key="2">
    <source>
        <dbReference type="PIRSR" id="PIRSR005962-1"/>
    </source>
</evidence>
<proteinExistence type="predicted"/>
<reference evidence="5" key="1">
    <citation type="submission" date="2016-10" db="EMBL/GenBank/DDBJ databases">
        <authorList>
            <person name="Varghese N."/>
            <person name="Submissions S."/>
        </authorList>
    </citation>
    <scope>NUCLEOTIDE SEQUENCE [LARGE SCALE GENOMIC DNA]</scope>
    <source>
        <strain evidence="5">DSM 16995</strain>
    </source>
</reference>
<evidence type="ECO:0000256" key="1">
    <source>
        <dbReference type="ARBA" id="ARBA00022801"/>
    </source>
</evidence>
<dbReference type="SUPFAM" id="SSF53187">
    <property type="entry name" value="Zn-dependent exopeptidases"/>
    <property type="match status" value="1"/>
</dbReference>
<dbReference type="PANTHER" id="PTHR11014:SF63">
    <property type="entry name" value="METALLOPEPTIDASE, PUTATIVE (AFU_ORTHOLOGUE AFUA_6G09600)-RELATED"/>
    <property type="match status" value="1"/>
</dbReference>
<dbReference type="InterPro" id="IPR011650">
    <property type="entry name" value="Peptidase_M20_dimer"/>
</dbReference>
<gene>
    <name evidence="4" type="ORF">SAMN05660337_2410</name>
</gene>
<feature type="binding site" evidence="2">
    <location>
        <position position="109"/>
    </location>
    <ligand>
        <name>Mn(2+)</name>
        <dbReference type="ChEBI" id="CHEBI:29035"/>
        <label>2</label>
    </ligand>
</feature>
<dbReference type="SUPFAM" id="SSF55031">
    <property type="entry name" value="Bacterial exopeptidase dimerisation domain"/>
    <property type="match status" value="1"/>
</dbReference>
<dbReference type="Gene3D" id="3.40.630.10">
    <property type="entry name" value="Zn peptidases"/>
    <property type="match status" value="1"/>
</dbReference>
<dbReference type="RefSeq" id="WP_092161392.1">
    <property type="nucleotide sequence ID" value="NZ_FNGA01000003.1"/>
</dbReference>
<name>A0A1G9I223_9BACT</name>
<feature type="binding site" evidence="2">
    <location>
        <position position="172"/>
    </location>
    <ligand>
        <name>Mn(2+)</name>
        <dbReference type="ChEBI" id="CHEBI:29035"/>
        <label>2</label>
    </ligand>
</feature>
<evidence type="ECO:0000313" key="5">
    <source>
        <dbReference type="Proteomes" id="UP000199053"/>
    </source>
</evidence>
<dbReference type="EMBL" id="FNGA01000003">
    <property type="protein sequence ID" value="SDL19115.1"/>
    <property type="molecule type" value="Genomic_DNA"/>
</dbReference>
<feature type="binding site" evidence="2">
    <location>
        <position position="389"/>
    </location>
    <ligand>
        <name>Mn(2+)</name>
        <dbReference type="ChEBI" id="CHEBI:29035"/>
        <label>2</label>
    </ligand>
</feature>
<dbReference type="InterPro" id="IPR036264">
    <property type="entry name" value="Bact_exopeptidase_dim_dom"/>
</dbReference>
<sequence length="423" mass="45910">MDLRKIVLSELNSLVELYKHFHANPELSGQEKETSRVLADQLENCGIDVTRNVGGFGIVGTLENGDGPTVMIRTDMDALPVTENSGAEYASTIQAVDGSGNSVGVMHACGHDLHMAAFVGAAKTLSKLKNSWSGRILFVGQPAEEPMSGARAMIDDGLFQKFGRPDYCIGTHVRPKVKAGTIAVRPGPVMAGVFQLKILVRGIGGHGSAPHETRDPVVLAARIISSIQTIVSRELNPLTPAVVTIGSIHGGTRSNIIPEKVVMELTARFFDSETRDHILRSIKRICRNEALTMDFPENLFPVITMEKDDELPATINDNDLSAIVKAAVEEHLGKDHFVEADMVMGSEDFALYRTSASTEIPCCMFFTGVTSSSDMELYETQLINPPNLHNSGFLPQYENSILAAVITMTATVLNYQTSSKPRL</sequence>
<feature type="binding site" evidence="2">
    <location>
        <position position="145"/>
    </location>
    <ligand>
        <name>Mn(2+)</name>
        <dbReference type="ChEBI" id="CHEBI:29035"/>
        <label>2</label>
    </ligand>
</feature>
<dbReference type="Pfam" id="PF07687">
    <property type="entry name" value="M20_dimer"/>
    <property type="match status" value="1"/>
</dbReference>
<organism evidence="4 5">
    <name type="scientific">Maridesulfovibrio ferrireducens</name>
    <dbReference type="NCBI Taxonomy" id="246191"/>
    <lineage>
        <taxon>Bacteria</taxon>
        <taxon>Pseudomonadati</taxon>
        <taxon>Thermodesulfobacteriota</taxon>
        <taxon>Desulfovibrionia</taxon>
        <taxon>Desulfovibrionales</taxon>
        <taxon>Desulfovibrionaceae</taxon>
        <taxon>Maridesulfovibrio</taxon>
    </lineage>
</organism>
<dbReference type="PIRSF" id="PIRSF005962">
    <property type="entry name" value="Pept_M20D_amidohydro"/>
    <property type="match status" value="1"/>
</dbReference>
<feature type="domain" description="Peptidase M20 dimerisation" evidence="3">
    <location>
        <begin position="192"/>
        <end position="291"/>
    </location>
</feature>
<dbReference type="InterPro" id="IPR002933">
    <property type="entry name" value="Peptidase_M20"/>
</dbReference>
<keyword evidence="5" id="KW-1185">Reference proteome</keyword>
<dbReference type="Gene3D" id="3.30.70.360">
    <property type="match status" value="1"/>
</dbReference>
<dbReference type="GO" id="GO:0046872">
    <property type="term" value="F:metal ion binding"/>
    <property type="evidence" value="ECO:0007669"/>
    <property type="project" value="UniProtKB-KW"/>
</dbReference>